<proteinExistence type="predicted"/>
<protein>
    <submittedName>
        <fullName evidence="2">Putative NADPH-quinone reductase (Modulator of drug activity B)</fullName>
    </submittedName>
</protein>
<dbReference type="Proteomes" id="UP000031535">
    <property type="component" value="Unassembled WGS sequence"/>
</dbReference>
<dbReference type="Pfam" id="PF13652">
    <property type="entry name" value="QSregVF"/>
    <property type="match status" value="1"/>
</dbReference>
<evidence type="ECO:0000256" key="1">
    <source>
        <dbReference type="SAM" id="SignalP"/>
    </source>
</evidence>
<dbReference type="Gene3D" id="3.30.300.250">
    <property type="match status" value="1"/>
</dbReference>
<dbReference type="InterPro" id="IPR025203">
    <property type="entry name" value="QSregVF"/>
</dbReference>
<keyword evidence="1" id="KW-0732">Signal</keyword>
<evidence type="ECO:0000313" key="3">
    <source>
        <dbReference type="Proteomes" id="UP000031535"/>
    </source>
</evidence>
<accession>A0A0C2I6C0</accession>
<gene>
    <name evidence="2" type="ORF">UCMB321_1416</name>
</gene>
<dbReference type="OrthoDB" id="7021208at2"/>
<evidence type="ECO:0000313" key="2">
    <source>
        <dbReference type="EMBL" id="KIH84736.1"/>
    </source>
</evidence>
<dbReference type="EMBL" id="JXDG01000014">
    <property type="protein sequence ID" value="KIH84736.1"/>
    <property type="molecule type" value="Genomic_DNA"/>
</dbReference>
<organism evidence="2 3">
    <name type="scientific">Pseudomonas batumici</name>
    <dbReference type="NCBI Taxonomy" id="226910"/>
    <lineage>
        <taxon>Bacteria</taxon>
        <taxon>Pseudomonadati</taxon>
        <taxon>Pseudomonadota</taxon>
        <taxon>Gammaproteobacteria</taxon>
        <taxon>Pseudomonadales</taxon>
        <taxon>Pseudomonadaceae</taxon>
        <taxon>Pseudomonas</taxon>
    </lineage>
</organism>
<keyword evidence="3" id="KW-1185">Reference proteome</keyword>
<dbReference type="PATRIC" id="fig|226910.6.peg.1408"/>
<name>A0A0C2I6C0_9PSED</name>
<dbReference type="RefSeq" id="WP_040064878.1">
    <property type="nucleotide sequence ID" value="NZ_CP144470.1"/>
</dbReference>
<dbReference type="STRING" id="226910.UCMB321_1416"/>
<feature type="chain" id="PRO_5002150230" evidence="1">
    <location>
        <begin position="23"/>
        <end position="143"/>
    </location>
</feature>
<reference evidence="2 3" key="1">
    <citation type="submission" date="2015-01" db="EMBL/GenBank/DDBJ databases">
        <title>Complete genome of Pseudomonas batumici UCM B-321 producer of the batumin antibiotic with strong antistaphilococcal and potential anticancer activity.</title>
        <authorList>
            <person name="Klochko V.V."/>
            <person name="Zelena L.B."/>
            <person name="Elena K.A."/>
            <person name="Reva O.N."/>
        </authorList>
    </citation>
    <scope>NUCLEOTIDE SEQUENCE [LARGE SCALE GENOMIC DNA]</scope>
    <source>
        <strain evidence="2 3">UCM B-321</strain>
    </source>
</reference>
<feature type="signal peptide" evidence="1">
    <location>
        <begin position="1"/>
        <end position="22"/>
    </location>
</feature>
<sequence>MLRRIVPSLALLLALPFSAAQAASLKDFELNKMLKDVAEESNVGLPRELDENILDVGYTVEGSELIDHLSVQSDYAQNMRDNAKAVYLQLGASVCRNANYRKLMARGAVMRYEFTENKSNRPVTSARFVESDCPKETAAKKKK</sequence>
<comment type="caution">
    <text evidence="2">The sequence shown here is derived from an EMBL/GenBank/DDBJ whole genome shotgun (WGS) entry which is preliminary data.</text>
</comment>
<dbReference type="AlphaFoldDB" id="A0A0C2I6C0"/>